<reference evidence="10" key="1">
    <citation type="journal article" date="2015" name="J. Insect Sci.">
        <title>Pectinases from Sphenophorus levis Vaurie, 1978 (Coleoptera: Curculionidae): putative accessory digestive enzymes.</title>
        <authorList>
            <person name="Evangelista D.E."/>
            <person name="de Paula F.F."/>
            <person name="Rodrigues A."/>
            <person name="Henrique-Silva F."/>
        </authorList>
    </citation>
    <scope>NUCLEOTIDE SEQUENCE</scope>
</reference>
<proteinExistence type="evidence at transcript level"/>
<evidence type="ECO:0000256" key="3">
    <source>
        <dbReference type="ARBA" id="ARBA00013229"/>
    </source>
</evidence>
<evidence type="ECO:0000256" key="5">
    <source>
        <dbReference type="ARBA" id="ARBA00023085"/>
    </source>
</evidence>
<comment type="similarity">
    <text evidence="2">Belongs to the pectinesterase family.</text>
</comment>
<dbReference type="SUPFAM" id="SSF51126">
    <property type="entry name" value="Pectin lyase-like"/>
    <property type="match status" value="1"/>
</dbReference>
<evidence type="ECO:0000256" key="2">
    <source>
        <dbReference type="ARBA" id="ARBA00008891"/>
    </source>
</evidence>
<protein>
    <recommendedName>
        <fullName evidence="3 8">Pectinesterase</fullName>
        <ecNumber evidence="3 8">3.1.1.11</ecNumber>
    </recommendedName>
</protein>
<feature type="active site" evidence="7">
    <location>
        <position position="246"/>
    </location>
</feature>
<dbReference type="EMBL" id="KF697077">
    <property type="protein sequence ID" value="AHC08664.1"/>
    <property type="molecule type" value="mRNA"/>
</dbReference>
<keyword evidence="5 8" id="KW-0063">Aspartyl esterase</keyword>
<comment type="catalytic activity">
    <reaction evidence="6 8">
        <text>[(1-&gt;4)-alpha-D-galacturonosyl methyl ester](n) + n H2O = [(1-&gt;4)-alpha-D-galacturonosyl](n) + n methanol + n H(+)</text>
        <dbReference type="Rhea" id="RHEA:22380"/>
        <dbReference type="Rhea" id="RHEA-COMP:14570"/>
        <dbReference type="Rhea" id="RHEA-COMP:14573"/>
        <dbReference type="ChEBI" id="CHEBI:15377"/>
        <dbReference type="ChEBI" id="CHEBI:15378"/>
        <dbReference type="ChEBI" id="CHEBI:17790"/>
        <dbReference type="ChEBI" id="CHEBI:140522"/>
        <dbReference type="ChEBI" id="CHEBI:140523"/>
        <dbReference type="EC" id="3.1.1.11"/>
    </reaction>
</comment>
<dbReference type="GO" id="GO:0030599">
    <property type="term" value="F:pectinesterase activity"/>
    <property type="evidence" value="ECO:0007669"/>
    <property type="project" value="UniProtKB-UniRule"/>
</dbReference>
<dbReference type="PROSITE" id="PS51257">
    <property type="entry name" value="PROKAR_LIPOPROTEIN"/>
    <property type="match status" value="1"/>
</dbReference>
<comment type="pathway">
    <text evidence="1 8">Glycan metabolism; pectin degradation; 2-dehydro-3-deoxy-D-gluconate from pectin: step 1/5.</text>
</comment>
<keyword evidence="4 8" id="KW-0378">Hydrolase</keyword>
<sequence length="386" mass="41285">MKIIVLLPVLVALACANQNPPGTSSRPILTASEANYYTKEKYLQGWSPPSISTNHTDYTVGGGGYSTIQAAVNDAINAGGSNRKYIKINTGTYQQVVYIPNTNVPLTIYGAGSRPDNTVITLNMPAQTTPSAYKNLVNPNDAFFKPGDPAYSIYNGCASSSGTIGTSCSTVFWVLAPNVQIVNLQIQNSAKNKGDQQAVALQTNSDRIQVHNVNLLGHQDTLCAGSGGTDTQIAHYTNTYIEGDIDYVFGGGTAIFESCTFYSKADRKNDESVIFAPDTDPHQMYGYLVIKSTITGDSAWSSSKKVYLGRSWDAGVKSANAYVPGTSPNGQLVIRETTINGIVPNSAPWTTATSGRAYAGNAANSRDLNNQNFNRFWEYANTGSGA</sequence>
<feature type="signal peptide" evidence="8">
    <location>
        <begin position="1"/>
        <end position="16"/>
    </location>
</feature>
<dbReference type="BRENDA" id="3.1.1.11">
    <property type="organism ID" value="13778"/>
</dbReference>
<keyword evidence="8" id="KW-0732">Signal</keyword>
<dbReference type="SMR" id="V9Q624"/>
<dbReference type="PANTHER" id="PTHR31321:SF57">
    <property type="entry name" value="PECTINESTERASE 53-RELATED"/>
    <property type="match status" value="1"/>
</dbReference>
<evidence type="ECO:0000256" key="4">
    <source>
        <dbReference type="ARBA" id="ARBA00022801"/>
    </source>
</evidence>
<dbReference type="InterPro" id="IPR033131">
    <property type="entry name" value="Pectinesterase_Asp_AS"/>
</dbReference>
<evidence type="ECO:0000256" key="6">
    <source>
        <dbReference type="ARBA" id="ARBA00047928"/>
    </source>
</evidence>
<feature type="chain" id="PRO_5005149393" description="Pectinesterase" evidence="8">
    <location>
        <begin position="17"/>
        <end position="386"/>
    </location>
</feature>
<dbReference type="PROSITE" id="PS00503">
    <property type="entry name" value="PECTINESTERASE_2"/>
    <property type="match status" value="1"/>
</dbReference>
<dbReference type="InterPro" id="IPR011050">
    <property type="entry name" value="Pectin_lyase_fold/virulence"/>
</dbReference>
<evidence type="ECO:0000256" key="8">
    <source>
        <dbReference type="RuleBase" id="RU000589"/>
    </source>
</evidence>
<dbReference type="PANTHER" id="PTHR31321">
    <property type="entry name" value="ACYL-COA THIOESTER HYDROLASE YBHC-RELATED"/>
    <property type="match status" value="1"/>
</dbReference>
<evidence type="ECO:0000259" key="9">
    <source>
        <dbReference type="Pfam" id="PF01095"/>
    </source>
</evidence>
<name>V9Q624_9CUCU</name>
<organism evidence="10">
    <name type="scientific">Sphenophorus levis</name>
    <dbReference type="NCBI Taxonomy" id="572107"/>
    <lineage>
        <taxon>Eukaryota</taxon>
        <taxon>Metazoa</taxon>
        <taxon>Ecdysozoa</taxon>
        <taxon>Arthropoda</taxon>
        <taxon>Hexapoda</taxon>
        <taxon>Insecta</taxon>
        <taxon>Pterygota</taxon>
        <taxon>Neoptera</taxon>
        <taxon>Endopterygota</taxon>
        <taxon>Coleoptera</taxon>
        <taxon>Polyphaga</taxon>
        <taxon>Cucujiformia</taxon>
        <taxon>Curculionidae</taxon>
        <taxon>Dryophthorinae</taxon>
        <taxon>Sphenophorus</taxon>
    </lineage>
</organism>
<dbReference type="UniPathway" id="UPA00545">
    <property type="reaction ID" value="UER00823"/>
</dbReference>
<dbReference type="InterPro" id="IPR000070">
    <property type="entry name" value="Pectinesterase_cat"/>
</dbReference>
<evidence type="ECO:0000313" key="10">
    <source>
        <dbReference type="EMBL" id="AHC08664.1"/>
    </source>
</evidence>
<dbReference type="Gene3D" id="2.160.20.10">
    <property type="entry name" value="Single-stranded right-handed beta-helix, Pectin lyase-like"/>
    <property type="match status" value="1"/>
</dbReference>
<dbReference type="GO" id="GO:0042545">
    <property type="term" value="P:cell wall modification"/>
    <property type="evidence" value="ECO:0007669"/>
    <property type="project" value="UniProtKB-UniRule"/>
</dbReference>
<dbReference type="Pfam" id="PF01095">
    <property type="entry name" value="Pectinesterase"/>
    <property type="match status" value="1"/>
</dbReference>
<feature type="domain" description="Pectinesterase catalytic" evidence="9">
    <location>
        <begin position="160"/>
        <end position="313"/>
    </location>
</feature>
<dbReference type="EC" id="3.1.1.11" evidence="3 8"/>
<evidence type="ECO:0000256" key="7">
    <source>
        <dbReference type="PROSITE-ProRule" id="PRU10040"/>
    </source>
</evidence>
<dbReference type="AlphaFoldDB" id="V9Q624"/>
<dbReference type="InterPro" id="IPR012334">
    <property type="entry name" value="Pectin_lyas_fold"/>
</dbReference>
<accession>V9Q624</accession>
<dbReference type="GO" id="GO:0045490">
    <property type="term" value="P:pectin catabolic process"/>
    <property type="evidence" value="ECO:0007669"/>
    <property type="project" value="UniProtKB-UniRule"/>
</dbReference>
<evidence type="ECO:0000256" key="1">
    <source>
        <dbReference type="ARBA" id="ARBA00005184"/>
    </source>
</evidence>